<dbReference type="Proteomes" id="UP000673691">
    <property type="component" value="Unassembled WGS sequence"/>
</dbReference>
<dbReference type="GO" id="GO:0031428">
    <property type="term" value="C:box C/D methylation guide snoRNP complex"/>
    <property type="evidence" value="ECO:0007669"/>
    <property type="project" value="InterPro"/>
</dbReference>
<comment type="caution">
    <text evidence="2">The sequence shown here is derived from an EMBL/GenBank/DDBJ whole genome shotgun (WGS) entry which is preliminary data.</text>
</comment>
<organism evidence="2 3">
    <name type="scientific">Olpidium bornovanus</name>
    <dbReference type="NCBI Taxonomy" id="278681"/>
    <lineage>
        <taxon>Eukaryota</taxon>
        <taxon>Fungi</taxon>
        <taxon>Fungi incertae sedis</taxon>
        <taxon>Olpidiomycota</taxon>
        <taxon>Olpidiomycotina</taxon>
        <taxon>Olpidiomycetes</taxon>
        <taxon>Olpidiales</taxon>
        <taxon>Olpidiaceae</taxon>
        <taxon>Olpidium</taxon>
    </lineage>
</organism>
<dbReference type="EMBL" id="JAEFCI010013178">
    <property type="protein sequence ID" value="KAG5455557.1"/>
    <property type="molecule type" value="Genomic_DNA"/>
</dbReference>
<dbReference type="InterPro" id="IPR045056">
    <property type="entry name" value="Nop56/Nop58"/>
</dbReference>
<accession>A0A8H8DF41</accession>
<dbReference type="PANTHER" id="PTHR10894:SF1">
    <property type="entry name" value="NUCLEOLAR PROTEIN 58"/>
    <property type="match status" value="1"/>
</dbReference>
<dbReference type="InterPro" id="IPR012974">
    <property type="entry name" value="NOP58/56_N"/>
</dbReference>
<dbReference type="GO" id="GO:0030515">
    <property type="term" value="F:snoRNA binding"/>
    <property type="evidence" value="ECO:0007669"/>
    <property type="project" value="InterPro"/>
</dbReference>
<proteinExistence type="predicted"/>
<evidence type="ECO:0000313" key="2">
    <source>
        <dbReference type="EMBL" id="KAG5455557.1"/>
    </source>
</evidence>
<dbReference type="OrthoDB" id="6780543at2759"/>
<evidence type="ECO:0000313" key="3">
    <source>
        <dbReference type="Proteomes" id="UP000673691"/>
    </source>
</evidence>
<dbReference type="AlphaFoldDB" id="A0A8H8DF41"/>
<gene>
    <name evidence="2" type="ORF">BJ554DRAFT_4993</name>
</gene>
<dbReference type="GO" id="GO:0032040">
    <property type="term" value="C:small-subunit processome"/>
    <property type="evidence" value="ECO:0007669"/>
    <property type="project" value="InterPro"/>
</dbReference>
<evidence type="ECO:0000259" key="1">
    <source>
        <dbReference type="Pfam" id="PF08156"/>
    </source>
</evidence>
<sequence length="100" mass="11055">MLVLFETPAGYALFKMAHGGKLLENADDVYKEFDTAERATKALKLRAFGKFENTTEALSAVTALVEGKLGKDLKKFLSKELSEKEIKKEQLMVADSKLGV</sequence>
<dbReference type="PANTHER" id="PTHR10894">
    <property type="entry name" value="NUCLEOLAR PROTEIN 5 NUCLEOLAR PROTEIN NOP5 NOP58"/>
    <property type="match status" value="1"/>
</dbReference>
<feature type="domain" description="Nucleolar protein 58/56 N-terminal" evidence="1">
    <location>
        <begin position="2"/>
        <end position="67"/>
    </location>
</feature>
<keyword evidence="3" id="KW-1185">Reference proteome</keyword>
<protein>
    <submittedName>
        <fullName evidence="2">NUC127 domain-containing protein</fullName>
    </submittedName>
</protein>
<name>A0A8H8DF41_9FUNG</name>
<reference evidence="2 3" key="1">
    <citation type="journal article" name="Sci. Rep.">
        <title>Genome-scale phylogenetic analyses confirm Olpidium as the closest living zoosporic fungus to the non-flagellated, terrestrial fungi.</title>
        <authorList>
            <person name="Chang Y."/>
            <person name="Rochon D."/>
            <person name="Sekimoto S."/>
            <person name="Wang Y."/>
            <person name="Chovatia M."/>
            <person name="Sandor L."/>
            <person name="Salamov A."/>
            <person name="Grigoriev I.V."/>
            <person name="Stajich J.E."/>
            <person name="Spatafora J.W."/>
        </authorList>
    </citation>
    <scope>NUCLEOTIDE SEQUENCE [LARGE SCALE GENOMIC DNA]</scope>
    <source>
        <strain evidence="2">S191</strain>
    </source>
</reference>
<dbReference type="Pfam" id="PF08156">
    <property type="entry name" value="NOP5NT"/>
    <property type="match status" value="1"/>
</dbReference>